<organism evidence="1 2">
    <name type="scientific">Catenovulum sediminis</name>
    <dbReference type="NCBI Taxonomy" id="1740262"/>
    <lineage>
        <taxon>Bacteria</taxon>
        <taxon>Pseudomonadati</taxon>
        <taxon>Pseudomonadota</taxon>
        <taxon>Gammaproteobacteria</taxon>
        <taxon>Alteromonadales</taxon>
        <taxon>Alteromonadaceae</taxon>
        <taxon>Catenovulum</taxon>
    </lineage>
</organism>
<comment type="caution">
    <text evidence="1">The sequence shown here is derived from an EMBL/GenBank/DDBJ whole genome shotgun (WGS) entry which is preliminary data.</text>
</comment>
<name>A0ABV1RCR7_9ALTE</name>
<keyword evidence="2" id="KW-1185">Reference proteome</keyword>
<dbReference type="Proteomes" id="UP001467690">
    <property type="component" value="Unassembled WGS sequence"/>
</dbReference>
<reference evidence="1 2" key="1">
    <citation type="submission" date="2024-06" db="EMBL/GenBank/DDBJ databases">
        <authorList>
            <person name="Chen R.Y."/>
        </authorList>
    </citation>
    <scope>NUCLEOTIDE SEQUENCE [LARGE SCALE GENOMIC DNA]</scope>
    <source>
        <strain evidence="1 2">D2</strain>
    </source>
</reference>
<gene>
    <name evidence="1" type="ORF">ABS311_01555</name>
</gene>
<protein>
    <recommendedName>
        <fullName evidence="3">Thioesterase domain-containing protein</fullName>
    </recommendedName>
</protein>
<dbReference type="EMBL" id="JBELOE010000060">
    <property type="protein sequence ID" value="MER2490571.1"/>
    <property type="molecule type" value="Genomic_DNA"/>
</dbReference>
<evidence type="ECO:0000313" key="2">
    <source>
        <dbReference type="Proteomes" id="UP001467690"/>
    </source>
</evidence>
<proteinExistence type="predicted"/>
<evidence type="ECO:0008006" key="3">
    <source>
        <dbReference type="Google" id="ProtNLM"/>
    </source>
</evidence>
<dbReference type="RefSeq" id="WP_185976650.1">
    <property type="nucleotide sequence ID" value="NZ_CP041660.1"/>
</dbReference>
<sequence>MQLEYLGSLTDLKIVGSKGARSVALINIVLDTDEALVRQGVKTFEIINAK</sequence>
<evidence type="ECO:0000313" key="1">
    <source>
        <dbReference type="EMBL" id="MER2490571.1"/>
    </source>
</evidence>
<accession>A0ABV1RCR7</accession>